<keyword evidence="4" id="KW-0413">Isomerase</keyword>
<dbReference type="InterPro" id="IPR041205">
    <property type="entry name" value="ScsC_N"/>
</dbReference>
<dbReference type="Proteomes" id="UP000199173">
    <property type="component" value="Unassembled WGS sequence"/>
</dbReference>
<evidence type="ECO:0000313" key="4">
    <source>
        <dbReference type="EMBL" id="SFR21886.1"/>
    </source>
</evidence>
<dbReference type="Pfam" id="PF18312">
    <property type="entry name" value="ScsC_N"/>
    <property type="match status" value="1"/>
</dbReference>
<evidence type="ECO:0000256" key="1">
    <source>
        <dbReference type="SAM" id="Coils"/>
    </source>
</evidence>
<reference evidence="6 7" key="1">
    <citation type="submission" date="2016-10" db="EMBL/GenBank/DDBJ databases">
        <authorList>
            <person name="Varghese N."/>
            <person name="Submissions S."/>
        </authorList>
    </citation>
    <scope>NUCLEOTIDE SEQUENCE [LARGE SCALE GENOMIC DNA]</scope>
    <source>
        <strain evidence="5 6">NFIX06</strain>
        <strain evidence="4 7">NFIX08</strain>
    </source>
</reference>
<gene>
    <name evidence="5" type="ORF">SAMN03159428_03158</name>
    <name evidence="4" type="ORF">SAMN03159514_03697</name>
</gene>
<keyword evidence="2" id="KW-0732">Signal</keyword>
<feature type="coiled-coil region" evidence="1">
    <location>
        <begin position="53"/>
        <end position="80"/>
    </location>
</feature>
<dbReference type="CDD" id="cd03023">
    <property type="entry name" value="DsbA_Com1_like"/>
    <property type="match status" value="1"/>
</dbReference>
<dbReference type="EMBL" id="FOYJ01000009">
    <property type="protein sequence ID" value="SFR21886.1"/>
    <property type="molecule type" value="Genomic_DNA"/>
</dbReference>
<feature type="chain" id="PRO_5043410305" evidence="2">
    <location>
        <begin position="25"/>
        <end position="260"/>
    </location>
</feature>
<dbReference type="InterPro" id="IPR036249">
    <property type="entry name" value="Thioredoxin-like_sf"/>
</dbReference>
<sequence length="260" mass="28234">MKLSKILLIIVTTYSIFVANPLQAAPAPTFTSEQEAQIGKIAADYLVAHPEVLVEVSQKLQQQQEEHQQMELTTKVIENQAALLQDADTPSVGPANAKVAVIEFFDYQCIYCSRLAPGLAQVMKASPDVRFVFREWPIFASKWEASATAAQRGLDVWKQKGADAYLKYHNSIYQTGHAEGELTAADIEAAVKAAGVTTLKPVDYTTILEKNDELAQTLGLSGTPGLIVMPVKKGTPQNITVFAGLASPQQILAAIEKAQH</sequence>
<evidence type="ECO:0000256" key="2">
    <source>
        <dbReference type="SAM" id="SignalP"/>
    </source>
</evidence>
<protein>
    <submittedName>
        <fullName evidence="4">Protein-disulfide isomerase</fullName>
    </submittedName>
</protein>
<dbReference type="Gene3D" id="3.40.30.10">
    <property type="entry name" value="Glutaredoxin"/>
    <property type="match status" value="1"/>
</dbReference>
<evidence type="ECO:0000313" key="7">
    <source>
        <dbReference type="Proteomes" id="UP000199173"/>
    </source>
</evidence>
<comment type="caution">
    <text evidence="4">The sequence shown here is derived from an EMBL/GenBank/DDBJ whole genome shotgun (WGS) entry which is preliminary data.</text>
</comment>
<dbReference type="SUPFAM" id="SSF52833">
    <property type="entry name" value="Thioredoxin-like"/>
    <property type="match status" value="1"/>
</dbReference>
<dbReference type="RefSeq" id="WP_072440527.1">
    <property type="nucleotide sequence ID" value="NZ_FONC01000008.1"/>
</dbReference>
<evidence type="ECO:0000313" key="5">
    <source>
        <dbReference type="EMBL" id="SFT98241.1"/>
    </source>
</evidence>
<dbReference type="Proteomes" id="UP000198760">
    <property type="component" value="Unassembled WGS sequence"/>
</dbReference>
<keyword evidence="1" id="KW-0175">Coiled coil</keyword>
<accession>A0AAX2EVY7</accession>
<dbReference type="InterPro" id="IPR012336">
    <property type="entry name" value="Thioredoxin-like_fold"/>
</dbReference>
<feature type="domain" description="Thioredoxin" evidence="3">
    <location>
        <begin position="21"/>
        <end position="260"/>
    </location>
</feature>
<proteinExistence type="predicted"/>
<name>A0AAX2EVY7_9ENTR</name>
<dbReference type="EMBL" id="FPAV01000008">
    <property type="protein sequence ID" value="SFT98241.1"/>
    <property type="molecule type" value="Genomic_DNA"/>
</dbReference>
<dbReference type="Pfam" id="PF13462">
    <property type="entry name" value="Thioredoxin_4"/>
    <property type="match status" value="1"/>
</dbReference>
<keyword evidence="6" id="KW-1185">Reference proteome</keyword>
<dbReference type="InterPro" id="IPR013766">
    <property type="entry name" value="Thioredoxin_domain"/>
</dbReference>
<feature type="signal peptide" evidence="2">
    <location>
        <begin position="1"/>
        <end position="24"/>
    </location>
</feature>
<dbReference type="GO" id="GO:0016853">
    <property type="term" value="F:isomerase activity"/>
    <property type="evidence" value="ECO:0007669"/>
    <property type="project" value="UniProtKB-KW"/>
</dbReference>
<evidence type="ECO:0000313" key="6">
    <source>
        <dbReference type="Proteomes" id="UP000198760"/>
    </source>
</evidence>
<dbReference type="AlphaFoldDB" id="A0AAX2EVY7"/>
<evidence type="ECO:0000259" key="3">
    <source>
        <dbReference type="PROSITE" id="PS51352"/>
    </source>
</evidence>
<organism evidence="4 7">
    <name type="scientific">Kosakonia radicincitans</name>
    <dbReference type="NCBI Taxonomy" id="283686"/>
    <lineage>
        <taxon>Bacteria</taxon>
        <taxon>Pseudomonadati</taxon>
        <taxon>Pseudomonadota</taxon>
        <taxon>Gammaproteobacteria</taxon>
        <taxon>Enterobacterales</taxon>
        <taxon>Enterobacteriaceae</taxon>
        <taxon>Kosakonia</taxon>
    </lineage>
</organism>
<dbReference type="PROSITE" id="PS51352">
    <property type="entry name" value="THIOREDOXIN_2"/>
    <property type="match status" value="1"/>
</dbReference>